<comment type="caution">
    <text evidence="1">The sequence shown here is derived from an EMBL/GenBank/DDBJ whole genome shotgun (WGS) entry which is preliminary data.</text>
</comment>
<dbReference type="EMBL" id="BMAW01047593">
    <property type="protein sequence ID" value="GFS61732.1"/>
    <property type="molecule type" value="Genomic_DNA"/>
</dbReference>
<sequence length="57" mass="6386">RTSVQYMCCSADLPDNPMVCLRVACFYSTLSTACFHYNGGLVCPFLSSPTHHRLKRS</sequence>
<protein>
    <submittedName>
        <fullName evidence="1">Uncharacterized protein</fullName>
    </submittedName>
</protein>
<proteinExistence type="predicted"/>
<dbReference type="Proteomes" id="UP000887013">
    <property type="component" value="Unassembled WGS sequence"/>
</dbReference>
<accession>A0A8X6K3J1</accession>
<evidence type="ECO:0000313" key="1">
    <source>
        <dbReference type="EMBL" id="GFS61732.1"/>
    </source>
</evidence>
<reference evidence="1" key="1">
    <citation type="submission" date="2020-08" db="EMBL/GenBank/DDBJ databases">
        <title>Multicomponent nature underlies the extraordinary mechanical properties of spider dragline silk.</title>
        <authorList>
            <person name="Kono N."/>
            <person name="Nakamura H."/>
            <person name="Mori M."/>
            <person name="Yoshida Y."/>
            <person name="Ohtoshi R."/>
            <person name="Malay A.D."/>
            <person name="Moran D.A.P."/>
            <person name="Tomita M."/>
            <person name="Numata K."/>
            <person name="Arakawa K."/>
        </authorList>
    </citation>
    <scope>NUCLEOTIDE SEQUENCE</scope>
</reference>
<keyword evidence="2" id="KW-1185">Reference proteome</keyword>
<organism evidence="1 2">
    <name type="scientific">Nephila pilipes</name>
    <name type="common">Giant wood spider</name>
    <name type="synonym">Nephila maculata</name>
    <dbReference type="NCBI Taxonomy" id="299642"/>
    <lineage>
        <taxon>Eukaryota</taxon>
        <taxon>Metazoa</taxon>
        <taxon>Ecdysozoa</taxon>
        <taxon>Arthropoda</taxon>
        <taxon>Chelicerata</taxon>
        <taxon>Arachnida</taxon>
        <taxon>Araneae</taxon>
        <taxon>Araneomorphae</taxon>
        <taxon>Entelegynae</taxon>
        <taxon>Araneoidea</taxon>
        <taxon>Nephilidae</taxon>
        <taxon>Nephila</taxon>
    </lineage>
</organism>
<evidence type="ECO:0000313" key="2">
    <source>
        <dbReference type="Proteomes" id="UP000887013"/>
    </source>
</evidence>
<feature type="non-terminal residue" evidence="1">
    <location>
        <position position="1"/>
    </location>
</feature>
<name>A0A8X6K3J1_NEPPI</name>
<gene>
    <name evidence="1" type="ORF">NPIL_226961</name>
</gene>
<dbReference type="AlphaFoldDB" id="A0A8X6K3J1"/>